<dbReference type="Proteomes" id="UP000240325">
    <property type="component" value="Segment"/>
</dbReference>
<dbReference type="PANTHER" id="PTHR38899:SF1">
    <property type="entry name" value="PROTEIN KINASE"/>
    <property type="match status" value="1"/>
</dbReference>
<accession>A0A2H4UVI7</accession>
<evidence type="ECO:0000313" key="2">
    <source>
        <dbReference type="Proteomes" id="UP000240325"/>
    </source>
</evidence>
<evidence type="ECO:0000313" key="1">
    <source>
        <dbReference type="EMBL" id="ATZ80845.1"/>
    </source>
</evidence>
<keyword evidence="2" id="KW-1185">Reference proteome</keyword>
<reference evidence="1" key="1">
    <citation type="journal article" date="2017" name="Elife">
        <title>The kinetoplastid-infecting Bodo saltans virus (BsV), a window into the most abundant giant viruses in the sea.</title>
        <authorList>
            <person name="Deeg C.M."/>
            <person name="Chow C.-E.T."/>
            <person name="Suttle C.A."/>
        </authorList>
    </citation>
    <scope>NUCLEOTIDE SEQUENCE</scope>
    <source>
        <strain evidence="1">NG1</strain>
    </source>
</reference>
<dbReference type="PANTHER" id="PTHR38899">
    <property type="entry name" value="DOMAIN OOKINETE PROTEIN, PUTATIVE-RELATED"/>
    <property type="match status" value="1"/>
</dbReference>
<gene>
    <name evidence="1" type="ORF">BMW23_0799</name>
</gene>
<protein>
    <submittedName>
        <fullName evidence="1">Uncharacterized protein</fullName>
    </submittedName>
</protein>
<dbReference type="EMBL" id="MF782455">
    <property type="protein sequence ID" value="ATZ80845.1"/>
    <property type="molecule type" value="Genomic_DNA"/>
</dbReference>
<organism evidence="1">
    <name type="scientific">Bodo saltans virus</name>
    <dbReference type="NCBI Taxonomy" id="2024608"/>
    <lineage>
        <taxon>Viruses</taxon>
        <taxon>Varidnaviria</taxon>
        <taxon>Bamfordvirae</taxon>
        <taxon>Nucleocytoviricota</taxon>
        <taxon>Megaviricetes</taxon>
        <taxon>Imitervirales</taxon>
        <taxon>Mimiviridae</taxon>
        <taxon>Klosneuvirinae</taxon>
        <taxon>Theiavirus</taxon>
        <taxon>Theiavirus salishense</taxon>
    </lineage>
</organism>
<name>A0A2H4UVI7_9VIRU</name>
<proteinExistence type="predicted"/>
<sequence>MNLRYKIIKNIKTINIMQMNENILINKLSKINMHLKNVYNIKEIELTRKNTLFILDWDDTLFPTSWVMKNNINLINSSEREQLVDHFQSLDRTLFNFLSNIKRYGKVIIVTNAMVDWVKISSIVIPKTYNVLKTMEIISARGLFSKSVQEPMLWKKLTFQTIIDKEFKNKRIMNIISIGDAEYEHEALVSLSKSYFDQIKYLKSFRLVKDPHYDFIIDQLNVLSDCIPHLWNKQKQICKSFVKHNY</sequence>